<accession>A0ABW3UBJ3</accession>
<dbReference type="RefSeq" id="WP_230435240.1">
    <property type="nucleotide sequence ID" value="NZ_CP087715.1"/>
</dbReference>
<evidence type="ECO:0000313" key="2">
    <source>
        <dbReference type="EMBL" id="MFD1218298.1"/>
    </source>
</evidence>
<keyword evidence="1" id="KW-1133">Transmembrane helix</keyword>
<reference evidence="3" key="1">
    <citation type="journal article" date="2019" name="Int. J. Syst. Evol. Microbiol.">
        <title>The Global Catalogue of Microorganisms (GCM) 10K type strain sequencing project: providing services to taxonomists for standard genome sequencing and annotation.</title>
        <authorList>
            <consortium name="The Broad Institute Genomics Platform"/>
            <consortium name="The Broad Institute Genome Sequencing Center for Infectious Disease"/>
            <person name="Wu L."/>
            <person name="Ma J."/>
        </authorList>
    </citation>
    <scope>NUCLEOTIDE SEQUENCE [LARGE SCALE GENOMIC DNA]</scope>
    <source>
        <strain evidence="3">CCUG 54356</strain>
    </source>
</reference>
<organism evidence="2 3">
    <name type="scientific">Microbulbifer celer</name>
    <dbReference type="NCBI Taxonomy" id="435905"/>
    <lineage>
        <taxon>Bacteria</taxon>
        <taxon>Pseudomonadati</taxon>
        <taxon>Pseudomonadota</taxon>
        <taxon>Gammaproteobacteria</taxon>
        <taxon>Cellvibrionales</taxon>
        <taxon>Microbulbiferaceae</taxon>
        <taxon>Microbulbifer</taxon>
    </lineage>
</organism>
<keyword evidence="1" id="KW-0812">Transmembrane</keyword>
<feature type="transmembrane region" description="Helical" evidence="1">
    <location>
        <begin position="85"/>
        <end position="104"/>
    </location>
</feature>
<keyword evidence="3" id="KW-1185">Reference proteome</keyword>
<name>A0ABW3UBJ3_9GAMM</name>
<keyword evidence="1" id="KW-0472">Membrane</keyword>
<sequence>MPNAQADAQNGTPINTGSQWVQFLGYFLFVLAAWTGFIKYLFPVAFSLFNGEPWNSHVYWDLWPLAHIWLGWALVTQVSYVRPLAIVMSVIEIIIIVGKFAVFLSDPEWTIWRSNWFVNKVFVLGCFMLILLTALLRPGFLHSTTKPA</sequence>
<dbReference type="EMBL" id="JBHTLR010000034">
    <property type="protein sequence ID" value="MFD1218298.1"/>
    <property type="molecule type" value="Genomic_DNA"/>
</dbReference>
<feature type="transmembrane region" description="Helical" evidence="1">
    <location>
        <begin position="116"/>
        <end position="136"/>
    </location>
</feature>
<comment type="caution">
    <text evidence="2">The sequence shown here is derived from an EMBL/GenBank/DDBJ whole genome shotgun (WGS) entry which is preliminary data.</text>
</comment>
<proteinExistence type="predicted"/>
<evidence type="ECO:0000313" key="3">
    <source>
        <dbReference type="Proteomes" id="UP001597264"/>
    </source>
</evidence>
<dbReference type="Proteomes" id="UP001597264">
    <property type="component" value="Unassembled WGS sequence"/>
</dbReference>
<protein>
    <submittedName>
        <fullName evidence="2">Uncharacterized protein</fullName>
    </submittedName>
</protein>
<feature type="transmembrane region" description="Helical" evidence="1">
    <location>
        <begin position="23"/>
        <end position="42"/>
    </location>
</feature>
<gene>
    <name evidence="2" type="ORF">ACFQ2X_16975</name>
</gene>
<evidence type="ECO:0000256" key="1">
    <source>
        <dbReference type="SAM" id="Phobius"/>
    </source>
</evidence>